<evidence type="ECO:0000259" key="10">
    <source>
        <dbReference type="PROSITE" id="PS50011"/>
    </source>
</evidence>
<dbReference type="EC" id="2.7.11.25" evidence="2"/>
<reference evidence="12" key="2">
    <citation type="submission" date="2025-08" db="UniProtKB">
        <authorList>
            <consortium name="RefSeq"/>
        </authorList>
    </citation>
    <scope>IDENTIFICATION</scope>
    <source>
        <tissue evidence="12">Leaf</tissue>
    </source>
</reference>
<dbReference type="PANTHER" id="PTHR48016">
    <property type="entry name" value="MAP KINASE KINASE KINASE SSK2-RELATED-RELATED"/>
    <property type="match status" value="1"/>
</dbReference>
<comment type="catalytic activity">
    <reaction evidence="7">
        <text>L-threonyl-[protein] + ATP = O-phospho-L-threonyl-[protein] + ADP + H(+)</text>
        <dbReference type="Rhea" id="RHEA:46608"/>
        <dbReference type="Rhea" id="RHEA-COMP:11060"/>
        <dbReference type="Rhea" id="RHEA-COMP:11605"/>
        <dbReference type="ChEBI" id="CHEBI:15378"/>
        <dbReference type="ChEBI" id="CHEBI:30013"/>
        <dbReference type="ChEBI" id="CHEBI:30616"/>
        <dbReference type="ChEBI" id="CHEBI:61977"/>
        <dbReference type="ChEBI" id="CHEBI:456216"/>
        <dbReference type="EC" id="2.7.11.25"/>
    </reaction>
</comment>
<keyword evidence="5" id="KW-0418">Kinase</keyword>
<dbReference type="Pfam" id="PF00069">
    <property type="entry name" value="Pkinase"/>
    <property type="match status" value="2"/>
</dbReference>
<evidence type="ECO:0000256" key="1">
    <source>
        <dbReference type="ARBA" id="ARBA00006529"/>
    </source>
</evidence>
<sequence length="206" mass="23112">MENPTASAQVADRTEQLPLASQWEKGRLIGRGTFGSVYIASNQETRALCALKEFELLPNDPNSAECMMQLKQEIEVLSQLRHPNILQYYASEILTGQAAYRSLKKSLNWMAPELIQSLMANDNSADLDPTADIWSLGCTIIEMVTGKPPWSEYERDPVIFKVMRSLPPIPETLSAEGKDFLHCCFRRQPAGRPSAAMLLEHAFLQI</sequence>
<name>A0ABM3H162_9MYRT</name>
<evidence type="ECO:0000256" key="9">
    <source>
        <dbReference type="PROSITE-ProRule" id="PRU10141"/>
    </source>
</evidence>
<protein>
    <recommendedName>
        <fullName evidence="2">mitogen-activated protein kinase kinase kinase</fullName>
        <ecNumber evidence="2">2.7.11.25</ecNumber>
    </recommendedName>
</protein>
<keyword evidence="4 9" id="KW-0547">Nucleotide-binding</keyword>
<organism evidence="11 12">
    <name type="scientific">Rhodamnia argentea</name>
    <dbReference type="NCBI Taxonomy" id="178133"/>
    <lineage>
        <taxon>Eukaryota</taxon>
        <taxon>Viridiplantae</taxon>
        <taxon>Streptophyta</taxon>
        <taxon>Embryophyta</taxon>
        <taxon>Tracheophyta</taxon>
        <taxon>Spermatophyta</taxon>
        <taxon>Magnoliopsida</taxon>
        <taxon>eudicotyledons</taxon>
        <taxon>Gunneridae</taxon>
        <taxon>Pentapetalae</taxon>
        <taxon>rosids</taxon>
        <taxon>malvids</taxon>
        <taxon>Myrtales</taxon>
        <taxon>Myrtaceae</taxon>
        <taxon>Myrtoideae</taxon>
        <taxon>Myrteae</taxon>
        <taxon>Australasian group</taxon>
        <taxon>Rhodamnia</taxon>
    </lineage>
</organism>
<dbReference type="Gene3D" id="1.10.510.10">
    <property type="entry name" value="Transferase(Phosphotransferase) domain 1"/>
    <property type="match status" value="1"/>
</dbReference>
<evidence type="ECO:0000256" key="2">
    <source>
        <dbReference type="ARBA" id="ARBA00012406"/>
    </source>
</evidence>
<dbReference type="SUPFAM" id="SSF56112">
    <property type="entry name" value="Protein kinase-like (PK-like)"/>
    <property type="match status" value="1"/>
</dbReference>
<dbReference type="InterPro" id="IPR011009">
    <property type="entry name" value="Kinase-like_dom_sf"/>
</dbReference>
<accession>A0ABM3H162</accession>
<evidence type="ECO:0000256" key="6">
    <source>
        <dbReference type="ARBA" id="ARBA00022840"/>
    </source>
</evidence>
<keyword evidence="6 9" id="KW-0067">ATP-binding</keyword>
<dbReference type="PROSITE" id="PS50011">
    <property type="entry name" value="PROTEIN_KINASE_DOM"/>
    <property type="match status" value="1"/>
</dbReference>
<keyword evidence="3" id="KW-0808">Transferase</keyword>
<dbReference type="PROSITE" id="PS00107">
    <property type="entry name" value="PROTEIN_KINASE_ATP"/>
    <property type="match status" value="1"/>
</dbReference>
<dbReference type="RefSeq" id="XP_048130331.1">
    <property type="nucleotide sequence ID" value="XM_048274374.1"/>
</dbReference>
<comment type="similarity">
    <text evidence="1">Belongs to the protein kinase superfamily. STE Ser/Thr protein kinase family. MAP kinase kinase kinase subfamily.</text>
</comment>
<dbReference type="GeneID" id="115750019"/>
<keyword evidence="11" id="KW-1185">Reference proteome</keyword>
<evidence type="ECO:0000256" key="7">
    <source>
        <dbReference type="ARBA" id="ARBA00047559"/>
    </source>
</evidence>
<evidence type="ECO:0000313" key="11">
    <source>
        <dbReference type="Proteomes" id="UP000827889"/>
    </source>
</evidence>
<gene>
    <name evidence="12" type="primary">LOC115750019</name>
</gene>
<proteinExistence type="inferred from homology"/>
<reference evidence="11" key="1">
    <citation type="submission" date="2025-05" db="UniProtKB">
        <authorList>
            <consortium name="RefSeq"/>
        </authorList>
    </citation>
    <scope>NUCLEOTIDE SEQUENCE [LARGE SCALE GENOMIC DNA]</scope>
</reference>
<comment type="catalytic activity">
    <reaction evidence="8">
        <text>L-seryl-[protein] + ATP = O-phospho-L-seryl-[protein] + ADP + H(+)</text>
        <dbReference type="Rhea" id="RHEA:17989"/>
        <dbReference type="Rhea" id="RHEA-COMP:9863"/>
        <dbReference type="Rhea" id="RHEA-COMP:11604"/>
        <dbReference type="ChEBI" id="CHEBI:15378"/>
        <dbReference type="ChEBI" id="CHEBI:29999"/>
        <dbReference type="ChEBI" id="CHEBI:30616"/>
        <dbReference type="ChEBI" id="CHEBI:83421"/>
        <dbReference type="ChEBI" id="CHEBI:456216"/>
        <dbReference type="EC" id="2.7.11.25"/>
    </reaction>
</comment>
<evidence type="ECO:0000256" key="5">
    <source>
        <dbReference type="ARBA" id="ARBA00022777"/>
    </source>
</evidence>
<dbReference type="PANTHER" id="PTHR48016:SF5">
    <property type="entry name" value="MITOGEN-ACTIVATED PROTEIN KINASE KINASE KINASE 5"/>
    <property type="match status" value="1"/>
</dbReference>
<feature type="binding site" evidence="9">
    <location>
        <position position="52"/>
    </location>
    <ligand>
        <name>ATP</name>
        <dbReference type="ChEBI" id="CHEBI:30616"/>
    </ligand>
</feature>
<evidence type="ECO:0000256" key="3">
    <source>
        <dbReference type="ARBA" id="ARBA00022679"/>
    </source>
</evidence>
<evidence type="ECO:0000256" key="8">
    <source>
        <dbReference type="ARBA" id="ARBA00048329"/>
    </source>
</evidence>
<dbReference type="InterPro" id="IPR000719">
    <property type="entry name" value="Prot_kinase_dom"/>
</dbReference>
<evidence type="ECO:0000313" key="12">
    <source>
        <dbReference type="RefSeq" id="XP_048130331.1"/>
    </source>
</evidence>
<feature type="domain" description="Protein kinase" evidence="10">
    <location>
        <begin position="1"/>
        <end position="204"/>
    </location>
</feature>
<dbReference type="InterPro" id="IPR050538">
    <property type="entry name" value="MAP_kinase_kinase_kinase"/>
</dbReference>
<dbReference type="Proteomes" id="UP000827889">
    <property type="component" value="Chromosome 2"/>
</dbReference>
<dbReference type="Gene3D" id="3.30.200.20">
    <property type="entry name" value="Phosphorylase Kinase, domain 1"/>
    <property type="match status" value="1"/>
</dbReference>
<dbReference type="InterPro" id="IPR017441">
    <property type="entry name" value="Protein_kinase_ATP_BS"/>
</dbReference>
<evidence type="ECO:0000256" key="4">
    <source>
        <dbReference type="ARBA" id="ARBA00022741"/>
    </source>
</evidence>